<dbReference type="SMART" id="SM00642">
    <property type="entry name" value="Aamy"/>
    <property type="match status" value="1"/>
</dbReference>
<keyword evidence="2 5" id="KW-0378">Hydrolase</keyword>
<dbReference type="FunFam" id="3.20.20.80:FF:000064">
    <property type="entry name" value="Oligo-1,6-glucosidase"/>
    <property type="match status" value="2"/>
</dbReference>
<organism evidence="7 8">
    <name type="scientific">Companilactobacillus alimentarius DSM 20249</name>
    <dbReference type="NCBI Taxonomy" id="1423720"/>
    <lineage>
        <taxon>Bacteria</taxon>
        <taxon>Bacillati</taxon>
        <taxon>Bacillota</taxon>
        <taxon>Bacilli</taxon>
        <taxon>Lactobacillales</taxon>
        <taxon>Lactobacillaceae</taxon>
        <taxon>Companilactobacillus</taxon>
    </lineage>
</organism>
<dbReference type="RefSeq" id="WP_057740311.1">
    <property type="nucleotide sequence ID" value="NZ_AZDQ01000045.1"/>
</dbReference>
<dbReference type="OrthoDB" id="9805159at2"/>
<dbReference type="InterPro" id="IPR056300">
    <property type="entry name" value="SusG-like_C"/>
</dbReference>
<dbReference type="InterPro" id="IPR006046">
    <property type="entry name" value="Alpha_amylase"/>
</dbReference>
<dbReference type="Gene3D" id="2.60.40.1180">
    <property type="entry name" value="Golgi alpha-mannosidase II"/>
    <property type="match status" value="1"/>
</dbReference>
<comment type="similarity">
    <text evidence="1 4">Belongs to the glycosyl hydrolase 13 family.</text>
</comment>
<dbReference type="PANTHER" id="PTHR10357:SF178">
    <property type="entry name" value="OLIGO-1,6-GLUCOSIDASE 3-RELATED"/>
    <property type="match status" value="1"/>
</dbReference>
<dbReference type="AlphaFoldDB" id="A0A2K9HFJ5"/>
<dbReference type="STRING" id="1423720.FC67_GL002196"/>
<dbReference type="Gene3D" id="3.20.20.80">
    <property type="entry name" value="Glycosidases"/>
    <property type="match status" value="1"/>
</dbReference>
<dbReference type="EC" id="3.2.1.1" evidence="5"/>
<reference evidence="7 8" key="1">
    <citation type="submission" date="2016-12" db="EMBL/GenBank/DDBJ databases">
        <title>The whole genome sequencing and assembly of Lactobacillus alimentarius DSM 20249T strain.</title>
        <authorList>
            <person name="Lee Y.-J."/>
            <person name="Yi H."/>
            <person name="Bahn Y.-S."/>
            <person name="Kim J.F."/>
            <person name="Lee D.-W."/>
        </authorList>
    </citation>
    <scope>NUCLEOTIDE SEQUENCE [LARGE SCALE GENOMIC DNA]</scope>
    <source>
        <strain evidence="7 8">DSM 20249</strain>
    </source>
</reference>
<evidence type="ECO:0000256" key="4">
    <source>
        <dbReference type="RuleBase" id="RU003615"/>
    </source>
</evidence>
<dbReference type="KEGG" id="lali:LA20249_03570"/>
<dbReference type="EMBL" id="CP018867">
    <property type="protein sequence ID" value="AUI71329.1"/>
    <property type="molecule type" value="Genomic_DNA"/>
</dbReference>
<keyword evidence="5" id="KW-0119">Carbohydrate metabolism</keyword>
<dbReference type="GO" id="GO:0009313">
    <property type="term" value="P:oligosaccharide catabolic process"/>
    <property type="evidence" value="ECO:0007669"/>
    <property type="project" value="TreeGrafter"/>
</dbReference>
<dbReference type="SUPFAM" id="SSF51445">
    <property type="entry name" value="(Trans)glycosidases"/>
    <property type="match status" value="1"/>
</dbReference>
<accession>A0A2K9HFJ5</accession>
<evidence type="ECO:0000313" key="7">
    <source>
        <dbReference type="EMBL" id="AUI71329.1"/>
    </source>
</evidence>
<keyword evidence="8" id="KW-1185">Reference proteome</keyword>
<evidence type="ECO:0000256" key="3">
    <source>
        <dbReference type="ARBA" id="ARBA00023295"/>
    </source>
</evidence>
<evidence type="ECO:0000256" key="1">
    <source>
        <dbReference type="ARBA" id="ARBA00008061"/>
    </source>
</evidence>
<dbReference type="Proteomes" id="UP000234653">
    <property type="component" value="Chromosome"/>
</dbReference>
<dbReference type="SUPFAM" id="SSF51011">
    <property type="entry name" value="Glycosyl hydrolase domain"/>
    <property type="match status" value="1"/>
</dbReference>
<sequence length="545" mass="63276">MTSKTWWKNAVGYQVYPRSFKDSNGDGIGDIRGIIEKLPYLKDLGIDFIWINPIYKSPNVDNGYDISDYESIEPEFGDLNEFKELLQKAHKIGIKVILDLVVNHTSDQHPWFIESKKGKNNPYRDYYLWADASPDKMPNDWKSFSGHSAWTYDKKSGQAYFHVFAAEQPDLNWKNPKVRKAIYKMIRWWLDLEIDGFRMDAISHIQKEPWDFKIKDNPWAPFMNVKGIDKYMSELRDIFNEYSVMTVGEASGVTSRKAINWTDPKRDGYINMIFELEQNVQEGQLGEQRIDPLGFKKVLARWQRDLADGGWNALYVENHDNPRINTVLGNETAQSAKAIAATYMLLCGTPFVYQGQELGMTNYPFTKPEQMDGLNTKKRFEEIIKQGHDPKEAMKIMSHWSRDNARTPMQWSSEINAGFSKGDPWLAINDNYKKINVEKELQDSHSILNFYKKLIALRKNESAFTDGDFELILDNDPNVFAYLRKNSEQEYLVISNLSDGKRTVTLPRKVVQNVWRTKLTNDNTLKISKNMTLQPYAVTVMEKIN</sequence>
<dbReference type="CDD" id="cd11333">
    <property type="entry name" value="AmyAc_SI_OligoGlu_DGase"/>
    <property type="match status" value="1"/>
</dbReference>
<evidence type="ECO:0000313" key="8">
    <source>
        <dbReference type="Proteomes" id="UP000234653"/>
    </source>
</evidence>
<evidence type="ECO:0000256" key="5">
    <source>
        <dbReference type="RuleBase" id="RU361134"/>
    </source>
</evidence>
<proteinExistence type="inferred from homology"/>
<dbReference type="InterPro" id="IPR017853">
    <property type="entry name" value="GH"/>
</dbReference>
<dbReference type="Pfam" id="PF00128">
    <property type="entry name" value="Alpha-amylase"/>
    <property type="match status" value="1"/>
</dbReference>
<dbReference type="Gene3D" id="3.90.400.10">
    <property type="entry name" value="Oligo-1,6-glucosidase, Domain 2"/>
    <property type="match status" value="1"/>
</dbReference>
<comment type="catalytic activity">
    <reaction evidence="5">
        <text>Endohydrolysis of (1-&gt;4)-alpha-D-glucosidic linkages in polysaccharides containing three or more (1-&gt;4)-alpha-linked D-glucose units.</text>
        <dbReference type="EC" id="3.2.1.1"/>
    </reaction>
</comment>
<dbReference type="GO" id="GO:0043169">
    <property type="term" value="F:cation binding"/>
    <property type="evidence" value="ECO:0007669"/>
    <property type="project" value="InterPro"/>
</dbReference>
<dbReference type="GO" id="GO:0004556">
    <property type="term" value="F:alpha-amylase activity"/>
    <property type="evidence" value="ECO:0007669"/>
    <property type="project" value="UniProtKB-UniRule"/>
</dbReference>
<evidence type="ECO:0000259" key="6">
    <source>
        <dbReference type="SMART" id="SM00642"/>
    </source>
</evidence>
<keyword evidence="3 5" id="KW-0326">Glycosidase</keyword>
<evidence type="ECO:0000256" key="2">
    <source>
        <dbReference type="ARBA" id="ARBA00022801"/>
    </source>
</evidence>
<dbReference type="PRINTS" id="PR00110">
    <property type="entry name" value="ALPHAAMYLASE"/>
</dbReference>
<dbReference type="PANTHER" id="PTHR10357">
    <property type="entry name" value="ALPHA-AMYLASE FAMILY MEMBER"/>
    <property type="match status" value="1"/>
</dbReference>
<dbReference type="InterPro" id="IPR013780">
    <property type="entry name" value="Glyco_hydro_b"/>
</dbReference>
<protein>
    <recommendedName>
        <fullName evidence="5">Alpha-amylase</fullName>
        <ecNumber evidence="5">3.2.1.1</ecNumber>
    </recommendedName>
</protein>
<dbReference type="InterPro" id="IPR006047">
    <property type="entry name" value="GH13_cat_dom"/>
</dbReference>
<feature type="domain" description="Glycosyl hydrolase family 13 catalytic" evidence="6">
    <location>
        <begin position="14"/>
        <end position="406"/>
    </location>
</feature>
<name>A0A2K9HFJ5_9LACO</name>
<dbReference type="FunFam" id="3.90.400.10:FF:000002">
    <property type="entry name" value="Sucrose isomerase"/>
    <property type="match status" value="1"/>
</dbReference>
<dbReference type="InterPro" id="IPR045857">
    <property type="entry name" value="O16G_dom_2"/>
</dbReference>
<gene>
    <name evidence="7" type="ORF">LA20249_03570</name>
</gene>
<dbReference type="Pfam" id="PF23915">
    <property type="entry name" value="SusG_C"/>
    <property type="match status" value="1"/>
</dbReference>